<name>A0AAN6FWN9_9PEZI</name>
<reference evidence="1" key="1">
    <citation type="submission" date="2021-12" db="EMBL/GenBank/DDBJ databases">
        <title>Black yeast isolated from Biological Soil Crust.</title>
        <authorList>
            <person name="Kurbessoian T."/>
        </authorList>
    </citation>
    <scope>NUCLEOTIDE SEQUENCE</scope>
    <source>
        <strain evidence="1">CCFEE 5208</strain>
    </source>
</reference>
<reference evidence="2" key="2">
    <citation type="submission" date="2023-06" db="EMBL/GenBank/DDBJ databases">
        <title>Black Yeasts Isolated from many extreme environments.</title>
        <authorList>
            <person name="Coleine C."/>
            <person name="Stajich J.E."/>
            <person name="Selbmann L."/>
        </authorList>
    </citation>
    <scope>NUCLEOTIDE SEQUENCE</scope>
    <source>
        <strain evidence="2">CCFEE 5200</strain>
    </source>
</reference>
<comment type="caution">
    <text evidence="1">The sequence shown here is derived from an EMBL/GenBank/DDBJ whole genome shotgun (WGS) entry which is preliminary data.</text>
</comment>
<sequence>MAYNRDTWAGRFREMSLDEKVGIYPDWPRYLDHEGHGEKIERSGRSSPTSRFACLLADSDMPQVIEARDGTLMTMKFARSKPFQMMELPPEIRRQILSHLIEETFLNVYLRGVYSAPTGMILPSIVYADKTLRAEYLREAIEQTTFSIHSGPGNEHFQKWLASTDLSDVSSYKNGFGAVKTLHFPYFSRFPWYILPADAPNNDIELMLRCPNLETVSMFWAGATLTDDNNVGKSVEQLRTEYRLDRLMQLRGLKRMVMFGFQFGTTTEEVLESLVQWLREALPMNEAGERPYVKIM</sequence>
<organism evidence="1 3">
    <name type="scientific">Friedmanniomyces endolithicus</name>
    <dbReference type="NCBI Taxonomy" id="329885"/>
    <lineage>
        <taxon>Eukaryota</taxon>
        <taxon>Fungi</taxon>
        <taxon>Dikarya</taxon>
        <taxon>Ascomycota</taxon>
        <taxon>Pezizomycotina</taxon>
        <taxon>Dothideomycetes</taxon>
        <taxon>Dothideomycetidae</taxon>
        <taxon>Mycosphaerellales</taxon>
        <taxon>Teratosphaeriaceae</taxon>
        <taxon>Friedmanniomyces</taxon>
    </lineage>
</organism>
<gene>
    <name evidence="1" type="ORF">LTR82_003234</name>
    <name evidence="2" type="ORF">LTR91_009467</name>
</gene>
<keyword evidence="4" id="KW-1185">Reference proteome</keyword>
<dbReference type="Proteomes" id="UP001168146">
    <property type="component" value="Unassembled WGS sequence"/>
</dbReference>
<dbReference type="EMBL" id="JAUJLE010000077">
    <property type="protein sequence ID" value="KAK0988945.1"/>
    <property type="molecule type" value="Genomic_DNA"/>
</dbReference>
<evidence type="ECO:0000313" key="1">
    <source>
        <dbReference type="EMBL" id="KAK0325697.1"/>
    </source>
</evidence>
<dbReference type="EMBL" id="JASUXU010000006">
    <property type="protein sequence ID" value="KAK0325697.1"/>
    <property type="molecule type" value="Genomic_DNA"/>
</dbReference>
<dbReference type="Proteomes" id="UP001175353">
    <property type="component" value="Unassembled WGS sequence"/>
</dbReference>
<proteinExistence type="predicted"/>
<evidence type="ECO:0000313" key="2">
    <source>
        <dbReference type="EMBL" id="KAK0988945.1"/>
    </source>
</evidence>
<evidence type="ECO:0000313" key="3">
    <source>
        <dbReference type="Proteomes" id="UP001168146"/>
    </source>
</evidence>
<protein>
    <submittedName>
        <fullName evidence="1">Uncharacterized protein</fullName>
    </submittedName>
</protein>
<evidence type="ECO:0000313" key="4">
    <source>
        <dbReference type="Proteomes" id="UP001175353"/>
    </source>
</evidence>
<accession>A0AAN6FWN9</accession>
<dbReference type="AlphaFoldDB" id="A0AAN6FWN9"/>